<dbReference type="Gene3D" id="1.20.1720.10">
    <property type="entry name" value="Multidrug resistance protein D"/>
    <property type="match status" value="1"/>
</dbReference>
<feature type="transmembrane region" description="Helical" evidence="6">
    <location>
        <begin position="199"/>
        <end position="217"/>
    </location>
</feature>
<feature type="transmembrane region" description="Helical" evidence="6">
    <location>
        <begin position="327"/>
        <end position="346"/>
    </location>
</feature>
<keyword evidence="5 6" id="KW-0472">Membrane</keyword>
<feature type="transmembrane region" description="Helical" evidence="6">
    <location>
        <begin position="73"/>
        <end position="92"/>
    </location>
</feature>
<keyword evidence="11" id="KW-1185">Reference proteome</keyword>
<feature type="transmembrane region" description="Helical" evidence="6">
    <location>
        <begin position="352"/>
        <end position="369"/>
    </location>
</feature>
<feature type="transmembrane region" description="Helical" evidence="6">
    <location>
        <begin position="104"/>
        <end position="123"/>
    </location>
</feature>
<keyword evidence="3 6" id="KW-0812">Transmembrane</keyword>
<dbReference type="GO" id="GO:0005886">
    <property type="term" value="C:plasma membrane"/>
    <property type="evidence" value="ECO:0007669"/>
    <property type="project" value="UniProtKB-SubCell"/>
</dbReference>
<evidence type="ECO:0000256" key="3">
    <source>
        <dbReference type="ARBA" id="ARBA00022692"/>
    </source>
</evidence>
<dbReference type="EMBL" id="BKBO01000007">
    <property type="protein sequence ID" value="GEQ48820.1"/>
    <property type="molecule type" value="Genomic_DNA"/>
</dbReference>
<dbReference type="Proteomes" id="UP000886597">
    <property type="component" value="Unassembled WGS sequence"/>
</dbReference>
<evidence type="ECO:0000313" key="9">
    <source>
        <dbReference type="EMBL" id="GEQ53838.1"/>
    </source>
</evidence>
<dbReference type="Proteomes" id="UP000886607">
    <property type="component" value="Unassembled WGS sequence"/>
</dbReference>
<evidence type="ECO:0000313" key="11">
    <source>
        <dbReference type="Proteomes" id="UP000886607"/>
    </source>
</evidence>
<dbReference type="PANTHER" id="PTHR42718">
    <property type="entry name" value="MAJOR FACILITATOR SUPERFAMILY MULTIDRUG TRANSPORTER MFSC"/>
    <property type="match status" value="1"/>
</dbReference>
<accession>A0AAN4RLJ6</accession>
<feature type="transmembrane region" description="Helical" evidence="6">
    <location>
        <begin position="130"/>
        <end position="153"/>
    </location>
</feature>
<comment type="subcellular location">
    <subcellularLocation>
        <location evidence="1">Cell membrane</location>
        <topology evidence="1">Multi-pass membrane protein</topology>
    </subcellularLocation>
</comment>
<dbReference type="GO" id="GO:0022857">
    <property type="term" value="F:transmembrane transporter activity"/>
    <property type="evidence" value="ECO:0007669"/>
    <property type="project" value="InterPro"/>
</dbReference>
<evidence type="ECO:0000313" key="8">
    <source>
        <dbReference type="EMBL" id="GEQ48820.1"/>
    </source>
</evidence>
<organism evidence="9 10">
    <name type="scientific">Tetragenococcus koreensis</name>
    <dbReference type="NCBI Taxonomy" id="290335"/>
    <lineage>
        <taxon>Bacteria</taxon>
        <taxon>Bacillati</taxon>
        <taxon>Bacillota</taxon>
        <taxon>Bacilli</taxon>
        <taxon>Lactobacillales</taxon>
        <taxon>Enterococcaceae</taxon>
        <taxon>Tetragenococcus</taxon>
    </lineage>
</organism>
<dbReference type="PROSITE" id="PS50850">
    <property type="entry name" value="MFS"/>
    <property type="match status" value="1"/>
</dbReference>
<feature type="transmembrane region" description="Helical" evidence="6">
    <location>
        <begin position="295"/>
        <end position="320"/>
    </location>
</feature>
<dbReference type="InterPro" id="IPR011701">
    <property type="entry name" value="MFS"/>
</dbReference>
<evidence type="ECO:0000256" key="2">
    <source>
        <dbReference type="ARBA" id="ARBA00022448"/>
    </source>
</evidence>
<name>A0AAN4RLJ6_9ENTE</name>
<protein>
    <submittedName>
        <fullName evidence="9">Major facilitator superfamily transporter</fullName>
    </submittedName>
</protein>
<evidence type="ECO:0000256" key="4">
    <source>
        <dbReference type="ARBA" id="ARBA00022989"/>
    </source>
</evidence>
<dbReference type="PRINTS" id="PR01036">
    <property type="entry name" value="TCRTETB"/>
</dbReference>
<dbReference type="InterPro" id="IPR020846">
    <property type="entry name" value="MFS_dom"/>
</dbReference>
<dbReference type="Gene3D" id="1.20.1250.20">
    <property type="entry name" value="MFS general substrate transporter like domains"/>
    <property type="match status" value="1"/>
</dbReference>
<keyword evidence="4 6" id="KW-1133">Transmembrane helix</keyword>
<feature type="transmembrane region" description="Helical" evidence="6">
    <location>
        <begin position="159"/>
        <end position="178"/>
    </location>
</feature>
<dbReference type="PANTHER" id="PTHR42718:SF9">
    <property type="entry name" value="MAJOR FACILITATOR SUPERFAMILY MULTIDRUG TRANSPORTER MFSC"/>
    <property type="match status" value="1"/>
</dbReference>
<evidence type="ECO:0000256" key="5">
    <source>
        <dbReference type="ARBA" id="ARBA00023136"/>
    </source>
</evidence>
<dbReference type="Pfam" id="PF07690">
    <property type="entry name" value="MFS_1"/>
    <property type="match status" value="1"/>
</dbReference>
<dbReference type="EMBL" id="BKBQ01000008">
    <property type="protein sequence ID" value="GEQ53838.1"/>
    <property type="molecule type" value="Genomic_DNA"/>
</dbReference>
<gene>
    <name evidence="8" type="ORF">TK11N_06720</name>
    <name evidence="9" type="ORF">TK2N_06820</name>
</gene>
<reference evidence="9" key="2">
    <citation type="journal article" date="2020" name="Int. Dairy J.">
        <title>Lactic acid bacterial diversity in Brie cheese focusing on salt concentration and pH of isolation medium and characterisation of halophilic and alkaliphilic lactic acid bacterial isolates.</title>
        <authorList>
            <person name="Unno R."/>
            <person name="Matsutani M."/>
            <person name="Suzuki T."/>
            <person name="Kodama K."/>
            <person name="Matsushita H."/>
            <person name="Yamasato K."/>
            <person name="Koizumi Y."/>
            <person name="Ishikawa M."/>
        </authorList>
    </citation>
    <scope>NUCLEOTIDE SEQUENCE</scope>
    <source>
        <strain evidence="9">7C1</strain>
        <strain evidence="8">8C4</strain>
    </source>
</reference>
<feature type="transmembrane region" description="Helical" evidence="6">
    <location>
        <begin position="7"/>
        <end position="27"/>
    </location>
</feature>
<dbReference type="SUPFAM" id="SSF103473">
    <property type="entry name" value="MFS general substrate transporter"/>
    <property type="match status" value="1"/>
</dbReference>
<evidence type="ECO:0000259" key="7">
    <source>
        <dbReference type="PROSITE" id="PS50850"/>
    </source>
</evidence>
<feature type="transmembrane region" description="Helical" evidence="6">
    <location>
        <begin position="390"/>
        <end position="412"/>
    </location>
</feature>
<evidence type="ECO:0000313" key="10">
    <source>
        <dbReference type="Proteomes" id="UP000886597"/>
    </source>
</evidence>
<proteinExistence type="predicted"/>
<feature type="transmembrane region" description="Helical" evidence="6">
    <location>
        <begin position="432"/>
        <end position="450"/>
    </location>
</feature>
<reference evidence="9" key="1">
    <citation type="submission" date="2019-08" db="EMBL/GenBank/DDBJ databases">
        <authorList>
            <person name="Ishikawa M."/>
            <person name="Suzuki T."/>
            <person name="Matsutani M."/>
        </authorList>
    </citation>
    <scope>NUCLEOTIDE SEQUENCE</scope>
    <source>
        <strain evidence="9">7C1</strain>
        <strain evidence="8">8C4</strain>
    </source>
</reference>
<sequence length="453" mass="49641">MKNKRLIFAILALGIISFLGIVIETALNITFPVLMQQFQISSGVVQWLTSGYMLVSTVIIPFGAFFRKRFKIITLFRMATGSFFAGTMLVILSNNFLTLLLGRLIQGVANGLVLPLMFSVIISQAPRKQLGTFMGLGSLVLAFAPAVGPIYGGLISQHFHWKFVFAFLIPMIIIAYLLGEKYIEQDIQVGRNQFDIKGGIRLAVVLLSGLLLINSITSSSFSNLLRLALGGLVVIFVISFIKHENQQSEPLLNLTIFKKRGFIQLLLSFFLLQLMSLSMSYLIPNVLQLGFNQNTAIAGLLVTPAAIVNGLVSIFGGIIYDKLKQRIPIFGGAIWILVSFILMVIVKPSPQFLAIMYGSFMIGLGLSYSNIMTLSLSKLPRTMIDDGNSIYMTAQSYAGSLGIALSASIMGLMQGEYVSLMKGTLAGYKTNLVVFVILSILILGMLIQGMRKK</sequence>
<feature type="transmembrane region" description="Helical" evidence="6">
    <location>
        <begin position="47"/>
        <end position="66"/>
    </location>
</feature>
<feature type="transmembrane region" description="Helical" evidence="6">
    <location>
        <begin position="223"/>
        <end position="241"/>
    </location>
</feature>
<feature type="domain" description="Major facilitator superfamily (MFS) profile" evidence="7">
    <location>
        <begin position="6"/>
        <end position="453"/>
    </location>
</feature>
<comment type="caution">
    <text evidence="9">The sequence shown here is derived from an EMBL/GenBank/DDBJ whole genome shotgun (WGS) entry which is preliminary data.</text>
</comment>
<dbReference type="InterPro" id="IPR036259">
    <property type="entry name" value="MFS_trans_sf"/>
</dbReference>
<dbReference type="AlphaFoldDB" id="A0AAN4RLJ6"/>
<dbReference type="RefSeq" id="WP_202583624.1">
    <property type="nucleotide sequence ID" value="NZ_BKBO01000007.1"/>
</dbReference>
<evidence type="ECO:0000256" key="6">
    <source>
        <dbReference type="SAM" id="Phobius"/>
    </source>
</evidence>
<keyword evidence="2" id="KW-0813">Transport</keyword>
<feature type="transmembrane region" description="Helical" evidence="6">
    <location>
        <begin position="262"/>
        <end position="283"/>
    </location>
</feature>
<evidence type="ECO:0000256" key="1">
    <source>
        <dbReference type="ARBA" id="ARBA00004651"/>
    </source>
</evidence>